<dbReference type="Proteomes" id="UP000268059">
    <property type="component" value="Chromosome"/>
</dbReference>
<keyword evidence="1" id="KW-0472">Membrane</keyword>
<reference evidence="2 3" key="1">
    <citation type="submission" date="2018-11" db="EMBL/GenBank/DDBJ databases">
        <title>Novel Erysipelotrichaceae bacterium isolated from small intestine of a swine.</title>
        <authorList>
            <person name="Kim J.S."/>
            <person name="Choe H."/>
            <person name="Lee Y.R."/>
            <person name="Kim K.M."/>
            <person name="Park D.S."/>
        </authorList>
    </citation>
    <scope>NUCLEOTIDE SEQUENCE [LARGE SCALE GENOMIC DNA]</scope>
    <source>
        <strain evidence="2 3">SG0102</strain>
    </source>
</reference>
<evidence type="ECO:0008006" key="4">
    <source>
        <dbReference type="Google" id="ProtNLM"/>
    </source>
</evidence>
<keyword evidence="1" id="KW-0812">Transmembrane</keyword>
<feature type="transmembrane region" description="Helical" evidence="1">
    <location>
        <begin position="63"/>
        <end position="84"/>
    </location>
</feature>
<feature type="transmembrane region" description="Helical" evidence="1">
    <location>
        <begin position="162"/>
        <end position="182"/>
    </location>
</feature>
<dbReference type="RefSeq" id="WP_125120342.1">
    <property type="nucleotide sequence ID" value="NZ_AP019309.1"/>
</dbReference>
<proteinExistence type="predicted"/>
<dbReference type="InParanoid" id="A0A3G9JT13"/>
<dbReference type="EMBL" id="AP019309">
    <property type="protein sequence ID" value="BBH27638.1"/>
    <property type="molecule type" value="Genomic_DNA"/>
</dbReference>
<protein>
    <recommendedName>
        <fullName evidence="4">DUF389 domain-containing protein</fullName>
    </recommendedName>
</protein>
<feature type="transmembrane region" description="Helical" evidence="1">
    <location>
        <begin position="194"/>
        <end position="215"/>
    </location>
</feature>
<sequence length="254" mass="27422">MINKHESFSALLKHMFSISEDTASHNEIRERLLSGGKISGTNMVIMICAILIASVGLNTDSVAVIIGAMLVSPLMGTILAIAYGTASANIEIPRKFGIGFAFQIIVSVATATLYFLISPEKTATAQILARTQPSFFDVIIASAGGIAGIIGQTRQDKANNIIPGVAIATALMPPLCTCGYSIANGQWAMLAGAFYLFMVNAYFIFFSADIVLTVLQIPKVQELTPEQWLVRKHKMVRNAIIMIIPTILLGYFVY</sequence>
<dbReference type="Pfam" id="PF04087">
    <property type="entry name" value="DUF389"/>
    <property type="match status" value="1"/>
</dbReference>
<feature type="transmembrane region" description="Helical" evidence="1">
    <location>
        <begin position="96"/>
        <end position="117"/>
    </location>
</feature>
<keyword evidence="3" id="KW-1185">Reference proteome</keyword>
<dbReference type="OrthoDB" id="9790659at2"/>
<dbReference type="KEGG" id="ebm:SG0102_25720"/>
<accession>A0A3G9JT13</accession>
<organism evidence="2 3">
    <name type="scientific">Intestinibaculum porci</name>
    <dbReference type="NCBI Taxonomy" id="2487118"/>
    <lineage>
        <taxon>Bacteria</taxon>
        <taxon>Bacillati</taxon>
        <taxon>Bacillota</taxon>
        <taxon>Erysipelotrichia</taxon>
        <taxon>Erysipelotrichales</taxon>
        <taxon>Erysipelotrichaceae</taxon>
        <taxon>Intestinibaculum</taxon>
    </lineage>
</organism>
<dbReference type="InterPro" id="IPR005240">
    <property type="entry name" value="DUF389"/>
</dbReference>
<feature type="transmembrane region" description="Helical" evidence="1">
    <location>
        <begin position="38"/>
        <end position="57"/>
    </location>
</feature>
<evidence type="ECO:0000313" key="2">
    <source>
        <dbReference type="EMBL" id="BBH27638.1"/>
    </source>
</evidence>
<name>A0A3G9JT13_9FIRM</name>
<evidence type="ECO:0000313" key="3">
    <source>
        <dbReference type="Proteomes" id="UP000268059"/>
    </source>
</evidence>
<feature type="transmembrane region" description="Helical" evidence="1">
    <location>
        <begin position="132"/>
        <end position="150"/>
    </location>
</feature>
<dbReference type="AlphaFoldDB" id="A0A3G9JT13"/>
<feature type="transmembrane region" description="Helical" evidence="1">
    <location>
        <begin position="235"/>
        <end position="253"/>
    </location>
</feature>
<gene>
    <name evidence="2" type="ORF">SG0102_25720</name>
</gene>
<evidence type="ECO:0000256" key="1">
    <source>
        <dbReference type="SAM" id="Phobius"/>
    </source>
</evidence>
<keyword evidence="1" id="KW-1133">Transmembrane helix</keyword>
<dbReference type="PANTHER" id="PTHR20992">
    <property type="entry name" value="AT15442P-RELATED"/>
    <property type="match status" value="1"/>
</dbReference>
<dbReference type="PANTHER" id="PTHR20992:SF9">
    <property type="entry name" value="AT15442P-RELATED"/>
    <property type="match status" value="1"/>
</dbReference>